<evidence type="ECO:0000256" key="1">
    <source>
        <dbReference type="SAM" id="SignalP"/>
    </source>
</evidence>
<proteinExistence type="predicted"/>
<organism evidence="2 3">
    <name type="scientific">Luteibaculum oceani</name>
    <dbReference type="NCBI Taxonomy" id="1294296"/>
    <lineage>
        <taxon>Bacteria</taxon>
        <taxon>Pseudomonadati</taxon>
        <taxon>Bacteroidota</taxon>
        <taxon>Flavobacteriia</taxon>
        <taxon>Flavobacteriales</taxon>
        <taxon>Luteibaculaceae</taxon>
        <taxon>Luteibaculum</taxon>
    </lineage>
</organism>
<comment type="caution">
    <text evidence="2">The sequence shown here is derived from an EMBL/GenBank/DDBJ whole genome shotgun (WGS) entry which is preliminary data.</text>
</comment>
<keyword evidence="3" id="KW-1185">Reference proteome</keyword>
<name>A0A5C6VE01_9FLAO</name>
<sequence>MKALKFLLILSICYSGNMFASAKGANKPKTNKDNSIEKTLPSTPNVVRMLIFNTSRLTNKPDTAITNKIKPDFNGVVLPENTLWFKPREL</sequence>
<evidence type="ECO:0000313" key="2">
    <source>
        <dbReference type="EMBL" id="TXC81965.1"/>
    </source>
</evidence>
<feature type="signal peptide" evidence="1">
    <location>
        <begin position="1"/>
        <end position="20"/>
    </location>
</feature>
<reference evidence="2 3" key="1">
    <citation type="submission" date="2019-08" db="EMBL/GenBank/DDBJ databases">
        <title>Genome of Luteibaculum oceani JCM 18817.</title>
        <authorList>
            <person name="Bowman J.P."/>
        </authorList>
    </citation>
    <scope>NUCLEOTIDE SEQUENCE [LARGE SCALE GENOMIC DNA]</scope>
    <source>
        <strain evidence="2 3">JCM 18817</strain>
    </source>
</reference>
<dbReference type="RefSeq" id="WP_147013019.1">
    <property type="nucleotide sequence ID" value="NZ_VORB01000002.1"/>
</dbReference>
<gene>
    <name evidence="2" type="ORF">FRX97_02415</name>
</gene>
<dbReference type="AlphaFoldDB" id="A0A5C6VE01"/>
<keyword evidence="1" id="KW-0732">Signal</keyword>
<protein>
    <submittedName>
        <fullName evidence="2">Uncharacterized protein</fullName>
    </submittedName>
</protein>
<feature type="chain" id="PRO_5022738751" evidence="1">
    <location>
        <begin position="21"/>
        <end position="90"/>
    </location>
</feature>
<dbReference type="Proteomes" id="UP000321168">
    <property type="component" value="Unassembled WGS sequence"/>
</dbReference>
<accession>A0A5C6VE01</accession>
<dbReference type="EMBL" id="VORB01000002">
    <property type="protein sequence ID" value="TXC81965.1"/>
    <property type="molecule type" value="Genomic_DNA"/>
</dbReference>
<evidence type="ECO:0000313" key="3">
    <source>
        <dbReference type="Proteomes" id="UP000321168"/>
    </source>
</evidence>